<proteinExistence type="inferred from homology"/>
<evidence type="ECO:0000256" key="3">
    <source>
        <dbReference type="ARBA" id="ARBA00022741"/>
    </source>
</evidence>
<keyword evidence="10" id="KW-1185">Reference proteome</keyword>
<comment type="catalytic activity">
    <reaction evidence="5 6">
        <text>cytidine(34) in tRNA(Ile2) + L-lysine + ATP = lysidine(34) in tRNA(Ile2) + AMP + diphosphate + H(+)</text>
        <dbReference type="Rhea" id="RHEA:43744"/>
        <dbReference type="Rhea" id="RHEA-COMP:10625"/>
        <dbReference type="Rhea" id="RHEA-COMP:10670"/>
        <dbReference type="ChEBI" id="CHEBI:15378"/>
        <dbReference type="ChEBI" id="CHEBI:30616"/>
        <dbReference type="ChEBI" id="CHEBI:32551"/>
        <dbReference type="ChEBI" id="CHEBI:33019"/>
        <dbReference type="ChEBI" id="CHEBI:82748"/>
        <dbReference type="ChEBI" id="CHEBI:83665"/>
        <dbReference type="ChEBI" id="CHEBI:456215"/>
        <dbReference type="EC" id="6.3.4.19"/>
    </reaction>
</comment>
<feature type="region of interest" description="Disordered" evidence="7">
    <location>
        <begin position="1"/>
        <end position="29"/>
    </location>
</feature>
<comment type="domain">
    <text evidence="6">The N-terminal region contains the highly conserved SGGXDS motif, predicted to be a P-loop motif involved in ATP binding.</text>
</comment>
<evidence type="ECO:0000256" key="5">
    <source>
        <dbReference type="ARBA" id="ARBA00048539"/>
    </source>
</evidence>
<keyword evidence="2 6" id="KW-0819">tRNA processing</keyword>
<dbReference type="EMBL" id="BMDZ01000005">
    <property type="protein sequence ID" value="GGB28775.1"/>
    <property type="molecule type" value="Genomic_DNA"/>
</dbReference>
<dbReference type="PANTHER" id="PTHR43033">
    <property type="entry name" value="TRNA(ILE)-LYSIDINE SYNTHASE-RELATED"/>
    <property type="match status" value="1"/>
</dbReference>
<dbReference type="Gene3D" id="3.40.50.620">
    <property type="entry name" value="HUPs"/>
    <property type="match status" value="1"/>
</dbReference>
<dbReference type="InterPro" id="IPR014729">
    <property type="entry name" value="Rossmann-like_a/b/a_fold"/>
</dbReference>
<reference evidence="10" key="1">
    <citation type="journal article" date="2019" name="Int. J. Syst. Evol. Microbiol.">
        <title>The Global Catalogue of Microorganisms (GCM) 10K type strain sequencing project: providing services to taxonomists for standard genome sequencing and annotation.</title>
        <authorList>
            <consortium name="The Broad Institute Genomics Platform"/>
            <consortium name="The Broad Institute Genome Sequencing Center for Infectious Disease"/>
            <person name="Wu L."/>
            <person name="Ma J."/>
        </authorList>
    </citation>
    <scope>NUCLEOTIDE SEQUENCE [LARGE SCALE GENOMIC DNA]</scope>
    <source>
        <strain evidence="10">CGMCC 1.10188</strain>
    </source>
</reference>
<name>A0ABQ1I914_9PROT</name>
<protein>
    <recommendedName>
        <fullName evidence="6">tRNA(Ile)-lysidine synthase</fullName>
        <ecNumber evidence="6">6.3.4.19</ecNumber>
    </recommendedName>
    <alternativeName>
        <fullName evidence="6">tRNA(Ile)-2-lysyl-cytidine synthase</fullName>
    </alternativeName>
    <alternativeName>
        <fullName evidence="6">tRNA(Ile)-lysidine synthetase</fullName>
    </alternativeName>
</protein>
<evidence type="ECO:0000256" key="1">
    <source>
        <dbReference type="ARBA" id="ARBA00022598"/>
    </source>
</evidence>
<dbReference type="InterPro" id="IPR012795">
    <property type="entry name" value="tRNA_Ile_lys_synt_N"/>
</dbReference>
<sequence>MAMAAMSTEHRNGRACGRPDRGGTATGHDDLTGRFAAAMMAAGVVEASPHLAVALSGGPDSLALTLLARDWARMRGGRVTALVVDHGLRAGSDDAARAAAGLAGWLGVAARILTLPPGSLPATGIEAAARRARYDRLARACRDAGILHLLVGHSLDDLAETVLIRLGRGSGIDGLAAMAAIRPHQGLRLLRPLLGLRRAGLARLVAQAGLTALHDPMNDDGAVQRVRLRQAAAPLCDAGLDPAGIAQSASRAARVRATLDDRLVRAAFAGGLRFHPWGGAELPLPLFADPALTGDLAPRLVERLCLVIGGLDLPPRQGPVMALTAALIGQARAATRSGNMPQGGRTLGGCRIVWGGGRVTVLREPAAVAAPVPVVAGERTGWDGRFVVQVPNTDAVGDGRTAAPLTLGAMGTSLAMRLGLMAPAAARRLRNEVPGRAIASLPVLRRLDVPVAFPHLTGSIRGEAAADHTLAHPHTLAQPTFRAWFAPSRPFDGDGVFWTMAGEHSAGKRPRS</sequence>
<dbReference type="Proteomes" id="UP000603352">
    <property type="component" value="Unassembled WGS sequence"/>
</dbReference>
<dbReference type="InterPro" id="IPR012094">
    <property type="entry name" value="tRNA_Ile_lys_synt"/>
</dbReference>
<evidence type="ECO:0000259" key="8">
    <source>
        <dbReference type="Pfam" id="PF01171"/>
    </source>
</evidence>
<dbReference type="SUPFAM" id="SSF52402">
    <property type="entry name" value="Adenine nucleotide alpha hydrolases-like"/>
    <property type="match status" value="1"/>
</dbReference>
<keyword evidence="4 6" id="KW-0067">ATP-binding</keyword>
<keyword evidence="3 6" id="KW-0547">Nucleotide-binding</keyword>
<feature type="compositionally biased region" description="Basic and acidic residues" evidence="7">
    <location>
        <begin position="8"/>
        <end position="29"/>
    </location>
</feature>
<evidence type="ECO:0000256" key="2">
    <source>
        <dbReference type="ARBA" id="ARBA00022694"/>
    </source>
</evidence>
<comment type="similarity">
    <text evidence="6">Belongs to the tRNA(Ile)-lysidine synthase family.</text>
</comment>
<dbReference type="CDD" id="cd01992">
    <property type="entry name" value="TilS_N"/>
    <property type="match status" value="1"/>
</dbReference>
<dbReference type="PANTHER" id="PTHR43033:SF5">
    <property type="entry name" value="TRNA(ILE)-LYSIDINE SYNTHETASE"/>
    <property type="match status" value="1"/>
</dbReference>
<evidence type="ECO:0000313" key="9">
    <source>
        <dbReference type="EMBL" id="GGB28775.1"/>
    </source>
</evidence>
<dbReference type="HAMAP" id="MF_01161">
    <property type="entry name" value="tRNA_Ile_lys_synt"/>
    <property type="match status" value="1"/>
</dbReference>
<gene>
    <name evidence="6 9" type="primary">tilS</name>
    <name evidence="9" type="ORF">GCM10011505_07570</name>
</gene>
<comment type="caution">
    <text evidence="9">The sequence shown here is derived from an EMBL/GenBank/DDBJ whole genome shotgun (WGS) entry which is preliminary data.</text>
</comment>
<keyword evidence="1 6" id="KW-0436">Ligase</keyword>
<dbReference type="EC" id="6.3.4.19" evidence="6"/>
<comment type="subcellular location">
    <subcellularLocation>
        <location evidence="6">Cytoplasm</location>
    </subcellularLocation>
</comment>
<dbReference type="Pfam" id="PF01171">
    <property type="entry name" value="ATP_bind_3"/>
    <property type="match status" value="1"/>
</dbReference>
<organism evidence="9 10">
    <name type="scientific">Tistrella bauzanensis</name>
    <dbReference type="NCBI Taxonomy" id="657419"/>
    <lineage>
        <taxon>Bacteria</taxon>
        <taxon>Pseudomonadati</taxon>
        <taxon>Pseudomonadota</taxon>
        <taxon>Alphaproteobacteria</taxon>
        <taxon>Geminicoccales</taxon>
        <taxon>Geminicoccaceae</taxon>
        <taxon>Tistrella</taxon>
    </lineage>
</organism>
<evidence type="ECO:0000256" key="4">
    <source>
        <dbReference type="ARBA" id="ARBA00022840"/>
    </source>
</evidence>
<evidence type="ECO:0000313" key="10">
    <source>
        <dbReference type="Proteomes" id="UP000603352"/>
    </source>
</evidence>
<dbReference type="InterPro" id="IPR011063">
    <property type="entry name" value="TilS/TtcA_N"/>
</dbReference>
<dbReference type="NCBIfam" id="TIGR02432">
    <property type="entry name" value="lysidine_TilS_N"/>
    <property type="match status" value="1"/>
</dbReference>
<feature type="binding site" evidence="6">
    <location>
        <begin position="56"/>
        <end position="61"/>
    </location>
    <ligand>
        <name>ATP</name>
        <dbReference type="ChEBI" id="CHEBI:30616"/>
    </ligand>
</feature>
<feature type="domain" description="tRNA(Ile)-lysidine/2-thiocytidine synthase N-terminal" evidence="8">
    <location>
        <begin position="51"/>
        <end position="230"/>
    </location>
</feature>
<keyword evidence="6" id="KW-0963">Cytoplasm</keyword>
<evidence type="ECO:0000256" key="7">
    <source>
        <dbReference type="SAM" id="MobiDB-lite"/>
    </source>
</evidence>
<evidence type="ECO:0000256" key="6">
    <source>
        <dbReference type="HAMAP-Rule" id="MF_01161"/>
    </source>
</evidence>
<comment type="function">
    <text evidence="6">Ligates lysine onto the cytidine present at position 34 of the AUA codon-specific tRNA(Ile) that contains the anticodon CAU, in an ATP-dependent manner. Cytidine is converted to lysidine, thus changing the amino acid specificity of the tRNA from methionine to isoleucine.</text>
</comment>
<accession>A0ABQ1I914</accession>